<dbReference type="InterPro" id="IPR050250">
    <property type="entry name" value="Macrolide_Exporter_MacB"/>
</dbReference>
<dbReference type="PANTHER" id="PTHR30572">
    <property type="entry name" value="MEMBRANE COMPONENT OF TRANSPORTER-RELATED"/>
    <property type="match status" value="1"/>
</dbReference>
<comment type="similarity">
    <text evidence="6">Belongs to the ABC-4 integral membrane protein family.</text>
</comment>
<dbReference type="EMBL" id="CACRTG010000012">
    <property type="protein sequence ID" value="VYT04187.1"/>
    <property type="molecule type" value="Genomic_DNA"/>
</dbReference>
<evidence type="ECO:0000256" key="7">
    <source>
        <dbReference type="SAM" id="Phobius"/>
    </source>
</evidence>
<reference evidence="10" key="1">
    <citation type="submission" date="2019-11" db="EMBL/GenBank/DDBJ databases">
        <authorList>
            <person name="Feng L."/>
        </authorList>
    </citation>
    <scope>NUCLEOTIDE SEQUENCE</scope>
    <source>
        <strain evidence="10">CnexileLFYP112</strain>
    </source>
</reference>
<dbReference type="Pfam" id="PF02687">
    <property type="entry name" value="FtsX"/>
    <property type="match status" value="2"/>
</dbReference>
<feature type="transmembrane region" description="Helical" evidence="7">
    <location>
        <begin position="798"/>
        <end position="817"/>
    </location>
</feature>
<dbReference type="InterPro" id="IPR003838">
    <property type="entry name" value="ABC3_permease_C"/>
</dbReference>
<feature type="transmembrane region" description="Helical" evidence="7">
    <location>
        <begin position="20"/>
        <end position="40"/>
    </location>
</feature>
<gene>
    <name evidence="10" type="primary">ytrF_1</name>
    <name evidence="10" type="ORF">CNLFYP112_00333</name>
</gene>
<feature type="transmembrane region" description="Helical" evidence="7">
    <location>
        <begin position="257"/>
        <end position="277"/>
    </location>
</feature>
<feature type="domain" description="ABC3 transporter permease C-terminal" evidence="8">
    <location>
        <begin position="709"/>
        <end position="824"/>
    </location>
</feature>
<dbReference type="PANTHER" id="PTHR30572:SF4">
    <property type="entry name" value="ABC TRANSPORTER PERMEASE YTRF"/>
    <property type="match status" value="1"/>
</dbReference>
<feature type="domain" description="MacB-like periplasmic core" evidence="9">
    <location>
        <begin position="19"/>
        <end position="224"/>
    </location>
</feature>
<protein>
    <submittedName>
        <fullName evidence="10">ABC transporter permease YtrF</fullName>
    </submittedName>
</protein>
<keyword evidence="5 7" id="KW-0472">Membrane</keyword>
<accession>A0A6N2TF28</accession>
<keyword evidence="3 7" id="KW-0812">Transmembrane</keyword>
<evidence type="ECO:0000256" key="1">
    <source>
        <dbReference type="ARBA" id="ARBA00004651"/>
    </source>
</evidence>
<feature type="transmembrane region" description="Helical" evidence="7">
    <location>
        <begin position="356"/>
        <end position="376"/>
    </location>
</feature>
<dbReference type="Pfam" id="PF12704">
    <property type="entry name" value="MacB_PCD"/>
    <property type="match status" value="1"/>
</dbReference>
<organism evidence="10">
    <name type="scientific">[Clostridium] nexile</name>
    <dbReference type="NCBI Taxonomy" id="29361"/>
    <lineage>
        <taxon>Bacteria</taxon>
        <taxon>Bacillati</taxon>
        <taxon>Bacillota</taxon>
        <taxon>Clostridia</taxon>
        <taxon>Lachnospirales</taxon>
        <taxon>Lachnospiraceae</taxon>
        <taxon>Tyzzerella</taxon>
    </lineage>
</organism>
<feature type="transmembrane region" description="Helical" evidence="7">
    <location>
        <begin position="438"/>
        <end position="459"/>
    </location>
</feature>
<evidence type="ECO:0000256" key="2">
    <source>
        <dbReference type="ARBA" id="ARBA00022475"/>
    </source>
</evidence>
<name>A0A6N2TF28_9FIRM</name>
<dbReference type="InterPro" id="IPR025857">
    <property type="entry name" value="MacB_PCD"/>
</dbReference>
<evidence type="ECO:0000256" key="5">
    <source>
        <dbReference type="ARBA" id="ARBA00023136"/>
    </source>
</evidence>
<evidence type="ECO:0000256" key="4">
    <source>
        <dbReference type="ARBA" id="ARBA00022989"/>
    </source>
</evidence>
<feature type="transmembrane region" description="Helical" evidence="7">
    <location>
        <begin position="698"/>
        <end position="722"/>
    </location>
</feature>
<evidence type="ECO:0000256" key="6">
    <source>
        <dbReference type="ARBA" id="ARBA00038076"/>
    </source>
</evidence>
<keyword evidence="2" id="KW-1003">Cell membrane</keyword>
<sequence length="834" mass="94008">MNILNELTVKNLKRNKKRTLVTIFGIILSVALVTAITTFVSSMQGSMIEYAKENDGDYHIFVSDVPVEQQKYLLNNAKIEQTMIGQTIADVAPETFFKEEEDQENYRGMLKLKAFEEKDLKRLGIKLIEGHMPKNEQEILMPVQLSGLDGISYEVGDVLTLKVNGSEETYTIAGLMGINSFEFQKDGMMGSTLVTKLDHDTAGQPIEIALSLKDPKEAYTFAENLKEEHGFSQEQIITNDMLLQFEGGTRSEQTMQVLYRMAVIVILIIIFTSVFVIKNSFDISIMERIKQYGMLASIGATSKQIRKNVLFEGVVLGVIAIPLGILCGVFAIWVTLLTVTQILAGSGLADIPLHLYVSWQALVVAVAVAIITIYLSSVIPARKAVKIAPMDAIRDSAGIKIAGKKLRTSKLLSKILGIEGEIASKNLKRSRKKYRTTVFSIFLSVVLFISISSVIQYGFLLQSYVYQEMDYNLYGSIEDSDISQEQQEKLYGKVEKADGIKESTVVKRQICNIAQGDYTKEALEDMNGVYDSIEVEEEDLYIKFYSIPDDQYRTYIKEQGLSYEEAKEKAIICDTQRRTIYDQDTGETVRKQFQLLNSKAGDTLSYRMLSEDGEQKEVESMEIAKRTEELPFGVEADYYSVVAVISDEMMTRMGGTLDGFYAEAEDTQILQEEIQGLDESIEWYFIDYEQRAKEQNSMVLVAAIFLYGFIAVISAIGITNIFNTITTNMTLRSREFAILRSVGMTEKEFRKMIRCESILYGTKALAFGVPVGVALSYGMYKVFVGIIEVPYTLPWKEILIAVAAVFLIIFWTMRYSVKKAEKQNIIETIRSENI</sequence>
<dbReference type="GO" id="GO:0005886">
    <property type="term" value="C:plasma membrane"/>
    <property type="evidence" value="ECO:0007669"/>
    <property type="project" value="UniProtKB-SubCell"/>
</dbReference>
<evidence type="ECO:0000313" key="10">
    <source>
        <dbReference type="EMBL" id="VYT04187.1"/>
    </source>
</evidence>
<dbReference type="AlphaFoldDB" id="A0A6N2TF28"/>
<evidence type="ECO:0000259" key="9">
    <source>
        <dbReference type="Pfam" id="PF12704"/>
    </source>
</evidence>
<keyword evidence="4 7" id="KW-1133">Transmembrane helix</keyword>
<feature type="domain" description="ABC3 transporter permease C-terminal" evidence="8">
    <location>
        <begin position="264"/>
        <end position="389"/>
    </location>
</feature>
<dbReference type="GO" id="GO:0022857">
    <property type="term" value="F:transmembrane transporter activity"/>
    <property type="evidence" value="ECO:0007669"/>
    <property type="project" value="TreeGrafter"/>
</dbReference>
<comment type="subcellular location">
    <subcellularLocation>
        <location evidence="1">Cell membrane</location>
        <topology evidence="1">Multi-pass membrane protein</topology>
    </subcellularLocation>
</comment>
<feature type="transmembrane region" description="Helical" evidence="7">
    <location>
        <begin position="309"/>
        <end position="336"/>
    </location>
</feature>
<feature type="transmembrane region" description="Helical" evidence="7">
    <location>
        <begin position="757"/>
        <end position="778"/>
    </location>
</feature>
<evidence type="ECO:0000259" key="8">
    <source>
        <dbReference type="Pfam" id="PF02687"/>
    </source>
</evidence>
<proteinExistence type="inferred from homology"/>
<evidence type="ECO:0000256" key="3">
    <source>
        <dbReference type="ARBA" id="ARBA00022692"/>
    </source>
</evidence>